<dbReference type="InterPro" id="IPR025274">
    <property type="entry name" value="DUF4070"/>
</dbReference>
<keyword evidence="4" id="KW-0808">Transferase</keyword>
<reference evidence="11 12" key="1">
    <citation type="submission" date="2019-03" db="EMBL/GenBank/DDBJ databases">
        <title>Metabolic potential of uncultured bacteria and archaea associated with petroleum seepage in deep-sea sediments.</title>
        <authorList>
            <person name="Dong X."/>
            <person name="Hubert C."/>
        </authorList>
    </citation>
    <scope>NUCLEOTIDE SEQUENCE [LARGE SCALE GENOMIC DNA]</scope>
    <source>
        <strain evidence="11">E29_bin28</strain>
    </source>
</reference>
<dbReference type="AlphaFoldDB" id="A0A523YP85"/>
<feature type="domain" description="B12-binding" evidence="9">
    <location>
        <begin position="2"/>
        <end position="134"/>
    </location>
</feature>
<dbReference type="Pfam" id="PF04055">
    <property type="entry name" value="Radical_SAM"/>
    <property type="match status" value="1"/>
</dbReference>
<gene>
    <name evidence="11" type="ORF">E3J33_02180</name>
</gene>
<evidence type="ECO:0000256" key="8">
    <source>
        <dbReference type="ARBA" id="ARBA00023014"/>
    </source>
</evidence>
<dbReference type="Pfam" id="PF13282">
    <property type="entry name" value="DUF4070"/>
    <property type="match status" value="1"/>
</dbReference>
<dbReference type="SFLD" id="SFLDS00029">
    <property type="entry name" value="Radical_SAM"/>
    <property type="match status" value="1"/>
</dbReference>
<evidence type="ECO:0000313" key="11">
    <source>
        <dbReference type="EMBL" id="TET93294.1"/>
    </source>
</evidence>
<keyword evidence="6" id="KW-0479">Metal-binding</keyword>
<comment type="cofactor">
    <cofactor evidence="1">
        <name>[4Fe-4S] cluster</name>
        <dbReference type="ChEBI" id="CHEBI:49883"/>
    </cofactor>
</comment>
<dbReference type="Pfam" id="PF02310">
    <property type="entry name" value="B12-binding"/>
    <property type="match status" value="1"/>
</dbReference>
<accession>A0A523YP85</accession>
<dbReference type="Proteomes" id="UP000316925">
    <property type="component" value="Unassembled WGS sequence"/>
</dbReference>
<dbReference type="InterPro" id="IPR006158">
    <property type="entry name" value="Cobalamin-bd"/>
</dbReference>
<dbReference type="InterPro" id="IPR034466">
    <property type="entry name" value="Methyltransferase_Class_B"/>
</dbReference>
<keyword evidence="8" id="KW-0411">Iron-sulfur</keyword>
<dbReference type="InterPro" id="IPR020612">
    <property type="entry name" value="Methylthiotransferase_CS"/>
</dbReference>
<dbReference type="InterPro" id="IPR007197">
    <property type="entry name" value="rSAM"/>
</dbReference>
<dbReference type="PROSITE" id="PS01278">
    <property type="entry name" value="MTTASE_RADICAL"/>
    <property type="match status" value="1"/>
</dbReference>
<dbReference type="CDD" id="cd01335">
    <property type="entry name" value="Radical_SAM"/>
    <property type="match status" value="1"/>
</dbReference>
<dbReference type="GO" id="GO:0046872">
    <property type="term" value="F:metal ion binding"/>
    <property type="evidence" value="ECO:0007669"/>
    <property type="project" value="UniProtKB-KW"/>
</dbReference>
<dbReference type="SUPFAM" id="SSF102114">
    <property type="entry name" value="Radical SAM enzymes"/>
    <property type="match status" value="1"/>
</dbReference>
<keyword evidence="7" id="KW-0408">Iron</keyword>
<sequence>MKIILISPTWKIRAKEKRMDRGKVFKFPQLSLLAVAAVTPPEVEIELIDENVEEIDFNKEADLVGITSMTATAPRAYEIADRFREKGILVVLGGMHPSALPQEAIQHADAVVIGEAEPTWPRLIEDFKRGGKETLKPFYGDGRRVDLSQICPPRRSLLKRNKYIITRVLQVSRGCPFDCSFCSVSKFFGKKYRLRPIKDVVAEIKSLVGKSLYSRFIAFLDDNIMGNVKYAKELFRALIPYKLLWVGQASINVAQDIELLELAANSGCKALFVGFESISPSSLREADKRQNKISFYKKAIERFHRFGIFLEGAFIFGFDNDDKSIFKKTVNFIKKVKLDAVQFGILTPFPGTRLSSKLSREGRIIDHDWSNYDIANVVFKPKLMTPQELKEGFTWAYQHVYSFPGIFRRLSGMISGRRWRYLGPVLTLNLAYRRIFKGVKRAKDPAKE</sequence>
<dbReference type="GO" id="GO:0003824">
    <property type="term" value="F:catalytic activity"/>
    <property type="evidence" value="ECO:0007669"/>
    <property type="project" value="InterPro"/>
</dbReference>
<evidence type="ECO:0000259" key="10">
    <source>
        <dbReference type="PROSITE" id="PS51918"/>
    </source>
</evidence>
<evidence type="ECO:0000256" key="2">
    <source>
        <dbReference type="ARBA" id="ARBA00022485"/>
    </source>
</evidence>
<dbReference type="GO" id="GO:0031419">
    <property type="term" value="F:cobalamin binding"/>
    <property type="evidence" value="ECO:0007669"/>
    <property type="project" value="InterPro"/>
</dbReference>
<protein>
    <submittedName>
        <fullName evidence="11">B12-binding domain-containing radical SAM protein</fullName>
    </submittedName>
</protein>
<dbReference type="InterPro" id="IPR023404">
    <property type="entry name" value="rSAM_horseshoe"/>
</dbReference>
<dbReference type="PROSITE" id="PS51918">
    <property type="entry name" value="RADICAL_SAM"/>
    <property type="match status" value="1"/>
</dbReference>
<dbReference type="SFLD" id="SFLDG01123">
    <property type="entry name" value="methyltransferase_(Class_B)"/>
    <property type="match status" value="1"/>
</dbReference>
<proteinExistence type="predicted"/>
<dbReference type="GO" id="GO:0005829">
    <property type="term" value="C:cytosol"/>
    <property type="evidence" value="ECO:0007669"/>
    <property type="project" value="TreeGrafter"/>
</dbReference>
<name>A0A523YP85_UNCAE</name>
<evidence type="ECO:0000256" key="7">
    <source>
        <dbReference type="ARBA" id="ARBA00023004"/>
    </source>
</evidence>
<keyword evidence="3" id="KW-0489">Methyltransferase</keyword>
<dbReference type="PROSITE" id="PS51332">
    <property type="entry name" value="B12_BINDING"/>
    <property type="match status" value="1"/>
</dbReference>
<keyword evidence="2" id="KW-0004">4Fe-4S</keyword>
<evidence type="ECO:0000313" key="12">
    <source>
        <dbReference type="Proteomes" id="UP000316925"/>
    </source>
</evidence>
<dbReference type="GO" id="GO:0051539">
    <property type="term" value="F:4 iron, 4 sulfur cluster binding"/>
    <property type="evidence" value="ECO:0007669"/>
    <property type="project" value="UniProtKB-KW"/>
</dbReference>
<dbReference type="PANTHER" id="PTHR43409:SF7">
    <property type="entry name" value="BLL1977 PROTEIN"/>
    <property type="match status" value="1"/>
</dbReference>
<dbReference type="CDD" id="cd02068">
    <property type="entry name" value="radical_SAM_B12_BD"/>
    <property type="match status" value="1"/>
</dbReference>
<dbReference type="SFLD" id="SFLDG01082">
    <property type="entry name" value="B12-binding_domain_containing"/>
    <property type="match status" value="1"/>
</dbReference>
<dbReference type="InterPro" id="IPR006638">
    <property type="entry name" value="Elp3/MiaA/NifB-like_rSAM"/>
</dbReference>
<dbReference type="EMBL" id="SOIJ01000125">
    <property type="protein sequence ID" value="TET93294.1"/>
    <property type="molecule type" value="Genomic_DNA"/>
</dbReference>
<organism evidence="11 12">
    <name type="scientific">Aerophobetes bacterium</name>
    <dbReference type="NCBI Taxonomy" id="2030807"/>
    <lineage>
        <taxon>Bacteria</taxon>
        <taxon>Candidatus Aerophobota</taxon>
    </lineage>
</organism>
<dbReference type="PANTHER" id="PTHR43409">
    <property type="entry name" value="ANAEROBIC MAGNESIUM-PROTOPORPHYRIN IX MONOMETHYL ESTER CYCLASE-RELATED"/>
    <property type="match status" value="1"/>
</dbReference>
<evidence type="ECO:0000256" key="1">
    <source>
        <dbReference type="ARBA" id="ARBA00001966"/>
    </source>
</evidence>
<evidence type="ECO:0000256" key="4">
    <source>
        <dbReference type="ARBA" id="ARBA00022679"/>
    </source>
</evidence>
<dbReference type="InterPro" id="IPR051198">
    <property type="entry name" value="BchE-like"/>
</dbReference>
<evidence type="ECO:0000256" key="5">
    <source>
        <dbReference type="ARBA" id="ARBA00022691"/>
    </source>
</evidence>
<evidence type="ECO:0000259" key="9">
    <source>
        <dbReference type="PROSITE" id="PS51332"/>
    </source>
</evidence>
<feature type="domain" description="Radical SAM core" evidence="10">
    <location>
        <begin position="161"/>
        <end position="394"/>
    </location>
</feature>
<evidence type="ECO:0000256" key="3">
    <source>
        <dbReference type="ARBA" id="ARBA00022603"/>
    </source>
</evidence>
<dbReference type="Gene3D" id="3.80.30.20">
    <property type="entry name" value="tm_1862 like domain"/>
    <property type="match status" value="1"/>
</dbReference>
<evidence type="ECO:0000256" key="6">
    <source>
        <dbReference type="ARBA" id="ARBA00022723"/>
    </source>
</evidence>
<dbReference type="InterPro" id="IPR058240">
    <property type="entry name" value="rSAM_sf"/>
</dbReference>
<comment type="caution">
    <text evidence="11">The sequence shown here is derived from an EMBL/GenBank/DDBJ whole genome shotgun (WGS) entry which is preliminary data.</text>
</comment>
<dbReference type="Gene3D" id="3.40.50.280">
    <property type="entry name" value="Cobalamin-binding domain"/>
    <property type="match status" value="1"/>
</dbReference>
<dbReference type="SMART" id="SM00729">
    <property type="entry name" value="Elp3"/>
    <property type="match status" value="1"/>
</dbReference>
<keyword evidence="5" id="KW-0949">S-adenosyl-L-methionine</keyword>